<dbReference type="Proteomes" id="UP001295684">
    <property type="component" value="Unassembled WGS sequence"/>
</dbReference>
<dbReference type="InterPro" id="IPR023299">
    <property type="entry name" value="ATPase_P-typ_cyto_dom_N"/>
</dbReference>
<evidence type="ECO:0000256" key="13">
    <source>
        <dbReference type="ARBA" id="ARBA00023136"/>
    </source>
</evidence>
<feature type="binding site" evidence="16">
    <location>
        <position position="847"/>
    </location>
    <ligand>
        <name>ATP</name>
        <dbReference type="ChEBI" id="CHEBI:30616"/>
    </ligand>
</feature>
<comment type="caution">
    <text evidence="21">The sequence shown here is derived from an EMBL/GenBank/DDBJ whole genome shotgun (WGS) entry which is preliminary data.</text>
</comment>
<dbReference type="InterPro" id="IPR044492">
    <property type="entry name" value="P_typ_ATPase_HD_dom"/>
</dbReference>
<feature type="binding site" evidence="16">
    <location>
        <position position="555"/>
    </location>
    <ligand>
        <name>ATP</name>
        <dbReference type="ChEBI" id="CHEBI:30616"/>
    </ligand>
</feature>
<dbReference type="EMBL" id="CAMPGE010008903">
    <property type="protein sequence ID" value="CAI2367786.1"/>
    <property type="molecule type" value="Genomic_DNA"/>
</dbReference>
<dbReference type="GO" id="GO:0016887">
    <property type="term" value="F:ATP hydrolysis activity"/>
    <property type="evidence" value="ECO:0007669"/>
    <property type="project" value="InterPro"/>
</dbReference>
<dbReference type="GO" id="GO:0005768">
    <property type="term" value="C:endosome"/>
    <property type="evidence" value="ECO:0007669"/>
    <property type="project" value="TreeGrafter"/>
</dbReference>
<evidence type="ECO:0000256" key="14">
    <source>
        <dbReference type="ARBA" id="ARBA00034036"/>
    </source>
</evidence>
<dbReference type="SUPFAM" id="SSF81653">
    <property type="entry name" value="Calcium ATPase, transduction domain A"/>
    <property type="match status" value="1"/>
</dbReference>
<evidence type="ECO:0000256" key="1">
    <source>
        <dbReference type="ARBA" id="ARBA00001946"/>
    </source>
</evidence>
<evidence type="ECO:0000256" key="10">
    <source>
        <dbReference type="ARBA" id="ARBA00022967"/>
    </source>
</evidence>
<evidence type="ECO:0000256" key="16">
    <source>
        <dbReference type="PIRSR" id="PIRSR606539-2"/>
    </source>
</evidence>
<gene>
    <name evidence="21" type="ORF">ECRASSUSDP1_LOCUS9074</name>
</gene>
<dbReference type="GO" id="GO:0000287">
    <property type="term" value="F:magnesium ion binding"/>
    <property type="evidence" value="ECO:0007669"/>
    <property type="project" value="UniProtKB-UniRule"/>
</dbReference>
<keyword evidence="7 16" id="KW-0547">Nucleotide-binding</keyword>
<dbReference type="EC" id="7.6.2.1" evidence="18"/>
<evidence type="ECO:0000256" key="17">
    <source>
        <dbReference type="PIRSR" id="PIRSR606539-3"/>
    </source>
</evidence>
<keyword evidence="13 18" id="KW-0472">Membrane</keyword>
<evidence type="ECO:0000259" key="19">
    <source>
        <dbReference type="Pfam" id="PF16209"/>
    </source>
</evidence>
<dbReference type="Gene3D" id="3.40.50.1000">
    <property type="entry name" value="HAD superfamily/HAD-like"/>
    <property type="match status" value="1"/>
</dbReference>
<dbReference type="GO" id="GO:0005886">
    <property type="term" value="C:plasma membrane"/>
    <property type="evidence" value="ECO:0007669"/>
    <property type="project" value="TreeGrafter"/>
</dbReference>
<feature type="transmembrane region" description="Helical" evidence="18">
    <location>
        <begin position="1069"/>
        <end position="1091"/>
    </location>
</feature>
<reference evidence="21" key="1">
    <citation type="submission" date="2023-07" db="EMBL/GenBank/DDBJ databases">
        <authorList>
            <consortium name="AG Swart"/>
            <person name="Singh M."/>
            <person name="Singh A."/>
            <person name="Seah K."/>
            <person name="Emmerich C."/>
        </authorList>
    </citation>
    <scope>NUCLEOTIDE SEQUENCE</scope>
    <source>
        <strain evidence="21">DP1</strain>
    </source>
</reference>
<evidence type="ECO:0000256" key="12">
    <source>
        <dbReference type="ARBA" id="ARBA00023055"/>
    </source>
</evidence>
<keyword evidence="8 16" id="KW-0067">ATP-binding</keyword>
<feature type="binding site" evidence="16">
    <location>
        <position position="652"/>
    </location>
    <ligand>
        <name>ATP</name>
        <dbReference type="ChEBI" id="CHEBI:30616"/>
    </ligand>
</feature>
<feature type="binding site" evidence="17">
    <location>
        <position position="438"/>
    </location>
    <ligand>
        <name>Mg(2+)</name>
        <dbReference type="ChEBI" id="CHEBI:18420"/>
    </ligand>
</feature>
<comment type="cofactor">
    <cofactor evidence="1 17">
        <name>Mg(2+)</name>
        <dbReference type="ChEBI" id="CHEBI:18420"/>
    </cofactor>
</comment>
<evidence type="ECO:0000259" key="20">
    <source>
        <dbReference type="Pfam" id="PF16212"/>
    </source>
</evidence>
<dbReference type="Gene3D" id="2.70.150.10">
    <property type="entry name" value="Calcium-transporting ATPase, cytoplasmic transduction domain A"/>
    <property type="match status" value="1"/>
</dbReference>
<evidence type="ECO:0000313" key="22">
    <source>
        <dbReference type="Proteomes" id="UP001295684"/>
    </source>
</evidence>
<dbReference type="InterPro" id="IPR032630">
    <property type="entry name" value="P_typ_ATPase_c"/>
</dbReference>
<dbReference type="Pfam" id="PF16209">
    <property type="entry name" value="PhoLip_ATPase_N"/>
    <property type="match status" value="1"/>
</dbReference>
<protein>
    <recommendedName>
        <fullName evidence="18">Phospholipid-transporting ATPase</fullName>
        <ecNumber evidence="18">7.6.2.1</ecNumber>
    </recommendedName>
</protein>
<dbReference type="SFLD" id="SFLDF00027">
    <property type="entry name" value="p-type_atpase"/>
    <property type="match status" value="1"/>
</dbReference>
<keyword evidence="6 17" id="KW-0479">Metal-binding</keyword>
<dbReference type="Pfam" id="PF16212">
    <property type="entry name" value="PhoLip_ATPase_C"/>
    <property type="match status" value="1"/>
</dbReference>
<dbReference type="GO" id="GO:0005802">
    <property type="term" value="C:trans-Golgi network"/>
    <property type="evidence" value="ECO:0007669"/>
    <property type="project" value="TreeGrafter"/>
</dbReference>
<dbReference type="PROSITE" id="PS00154">
    <property type="entry name" value="ATPASE_E1_E2"/>
    <property type="match status" value="1"/>
</dbReference>
<dbReference type="GO" id="GO:0006890">
    <property type="term" value="P:retrograde vesicle-mediated transport, Golgi to endoplasmic reticulum"/>
    <property type="evidence" value="ECO:0007669"/>
    <property type="project" value="TreeGrafter"/>
</dbReference>
<feature type="transmembrane region" description="Helical" evidence="18">
    <location>
        <begin position="137"/>
        <end position="158"/>
    </location>
</feature>
<feature type="binding site" evidence="17">
    <location>
        <position position="440"/>
    </location>
    <ligand>
        <name>Mg(2+)</name>
        <dbReference type="ChEBI" id="CHEBI:18420"/>
    </ligand>
</feature>
<dbReference type="NCBIfam" id="TIGR01494">
    <property type="entry name" value="ATPase_P-type"/>
    <property type="match status" value="2"/>
</dbReference>
<dbReference type="NCBIfam" id="TIGR01652">
    <property type="entry name" value="ATPase-Plipid"/>
    <property type="match status" value="1"/>
</dbReference>
<dbReference type="PANTHER" id="PTHR24092:SF5">
    <property type="entry name" value="PHOSPHOLIPID-TRANSPORTING ATPASE"/>
    <property type="match status" value="1"/>
</dbReference>
<comment type="similarity">
    <text evidence="3 18">Belongs to the cation transport ATPase (P-type) (TC 3.A.3) family. Type IV subfamily.</text>
</comment>
<keyword evidence="4" id="KW-0813">Transport</keyword>
<accession>A0AAD1UH08</accession>
<evidence type="ECO:0000256" key="5">
    <source>
        <dbReference type="ARBA" id="ARBA00022692"/>
    </source>
</evidence>
<evidence type="ECO:0000256" key="9">
    <source>
        <dbReference type="ARBA" id="ARBA00022842"/>
    </source>
</evidence>
<evidence type="ECO:0000256" key="2">
    <source>
        <dbReference type="ARBA" id="ARBA00004127"/>
    </source>
</evidence>
<dbReference type="GO" id="GO:0140326">
    <property type="term" value="F:ATPase-coupled intramembrane lipid transporter activity"/>
    <property type="evidence" value="ECO:0007669"/>
    <property type="project" value="UniProtKB-EC"/>
</dbReference>
<feature type="transmembrane region" description="Helical" evidence="18">
    <location>
        <begin position="375"/>
        <end position="394"/>
    </location>
</feature>
<comment type="catalytic activity">
    <reaction evidence="14 18">
        <text>ATP + H2O + phospholipidSide 1 = ADP + phosphate + phospholipidSide 2.</text>
        <dbReference type="EC" id="7.6.2.1"/>
    </reaction>
</comment>
<proteinExistence type="inferred from homology"/>
<dbReference type="InterPro" id="IPR023214">
    <property type="entry name" value="HAD_sf"/>
</dbReference>
<keyword evidence="5 18" id="KW-0812">Transmembrane</keyword>
<dbReference type="Pfam" id="PF13246">
    <property type="entry name" value="Cation_ATPase"/>
    <property type="match status" value="1"/>
</dbReference>
<dbReference type="GO" id="GO:0005524">
    <property type="term" value="F:ATP binding"/>
    <property type="evidence" value="ECO:0007669"/>
    <property type="project" value="UniProtKB-UniRule"/>
</dbReference>
<feature type="transmembrane region" description="Helical" evidence="18">
    <location>
        <begin position="1010"/>
        <end position="1031"/>
    </location>
</feature>
<feature type="domain" description="P-type ATPase N-terminal" evidence="19">
    <location>
        <begin position="91"/>
        <end position="140"/>
    </location>
</feature>
<dbReference type="SFLD" id="SFLDS00003">
    <property type="entry name" value="Haloacid_Dehalogenase"/>
    <property type="match status" value="1"/>
</dbReference>
<evidence type="ECO:0000313" key="21">
    <source>
        <dbReference type="EMBL" id="CAI2367786.1"/>
    </source>
</evidence>
<dbReference type="PRINTS" id="PR00119">
    <property type="entry name" value="CATATPASE"/>
</dbReference>
<feature type="transmembrane region" description="Helical" evidence="18">
    <location>
        <begin position="932"/>
        <end position="952"/>
    </location>
</feature>
<evidence type="ECO:0000256" key="6">
    <source>
        <dbReference type="ARBA" id="ARBA00022723"/>
    </source>
</evidence>
<evidence type="ECO:0000256" key="8">
    <source>
        <dbReference type="ARBA" id="ARBA00022840"/>
    </source>
</evidence>
<dbReference type="FunFam" id="3.40.50.1000:FF:000009">
    <property type="entry name" value="Phospholipid-transporting ATPase"/>
    <property type="match status" value="1"/>
</dbReference>
<feature type="binding site" evidence="17">
    <location>
        <position position="843"/>
    </location>
    <ligand>
        <name>Mg(2+)</name>
        <dbReference type="ChEBI" id="CHEBI:18420"/>
    </ligand>
</feature>
<dbReference type="InterPro" id="IPR008250">
    <property type="entry name" value="ATPase_P-typ_transduc_dom_A_sf"/>
</dbReference>
<dbReference type="InterPro" id="IPR006539">
    <property type="entry name" value="P-type_ATPase_IV"/>
</dbReference>
<keyword evidence="12" id="KW-0445">Lipid transport</keyword>
<dbReference type="SUPFAM" id="SSF81660">
    <property type="entry name" value="Metal cation-transporting ATPase, ATP-binding domain N"/>
    <property type="match status" value="1"/>
</dbReference>
<keyword evidence="11 18" id="KW-1133">Transmembrane helix</keyword>
<feature type="binding site" evidence="16">
    <location>
        <position position="733"/>
    </location>
    <ligand>
        <name>ATP</name>
        <dbReference type="ChEBI" id="CHEBI:30616"/>
    </ligand>
</feature>
<evidence type="ECO:0000256" key="11">
    <source>
        <dbReference type="ARBA" id="ARBA00022989"/>
    </source>
</evidence>
<keyword evidence="22" id="KW-1185">Reference proteome</keyword>
<feature type="transmembrane region" description="Helical" evidence="18">
    <location>
        <begin position="106"/>
        <end position="131"/>
    </location>
</feature>
<feature type="transmembrane region" description="Helical" evidence="18">
    <location>
        <begin position="904"/>
        <end position="926"/>
    </location>
</feature>
<feature type="binding site" evidence="16">
    <location>
        <position position="846"/>
    </location>
    <ligand>
        <name>ATP</name>
        <dbReference type="ChEBI" id="CHEBI:30616"/>
    </ligand>
</feature>
<feature type="binding site" evidence="16">
    <location>
        <position position="621"/>
    </location>
    <ligand>
        <name>ATP</name>
        <dbReference type="ChEBI" id="CHEBI:30616"/>
    </ligand>
</feature>
<dbReference type="PANTHER" id="PTHR24092">
    <property type="entry name" value="PROBABLE PHOSPHOLIPID-TRANSPORTING ATPASE"/>
    <property type="match status" value="1"/>
</dbReference>
<keyword evidence="9 17" id="KW-0460">Magnesium</keyword>
<feature type="active site" description="4-aspartylphosphate intermediate" evidence="15">
    <location>
        <position position="438"/>
    </location>
</feature>
<feature type="domain" description="P-type ATPase C-terminal" evidence="20">
    <location>
        <begin position="870"/>
        <end position="1090"/>
    </location>
</feature>
<evidence type="ECO:0000256" key="15">
    <source>
        <dbReference type="PIRSR" id="PIRSR606539-1"/>
    </source>
</evidence>
<feature type="binding site" evidence="16">
    <location>
        <position position="823"/>
    </location>
    <ligand>
        <name>ATP</name>
        <dbReference type="ChEBI" id="CHEBI:30616"/>
    </ligand>
</feature>
<dbReference type="InterPro" id="IPR018303">
    <property type="entry name" value="ATPase_P-typ_P_site"/>
</dbReference>
<feature type="binding site" evidence="16">
    <location>
        <position position="817"/>
    </location>
    <ligand>
        <name>ATP</name>
        <dbReference type="ChEBI" id="CHEBI:30616"/>
    </ligand>
</feature>
<feature type="transmembrane region" description="Helical" evidence="18">
    <location>
        <begin position="349"/>
        <end position="369"/>
    </location>
</feature>
<dbReference type="Gene3D" id="3.40.1110.10">
    <property type="entry name" value="Calcium-transporting ATPase, cytoplasmic domain N"/>
    <property type="match status" value="1"/>
</dbReference>
<feature type="binding site" evidence="17">
    <location>
        <position position="847"/>
    </location>
    <ligand>
        <name>Mg(2+)</name>
        <dbReference type="ChEBI" id="CHEBI:18420"/>
    </ligand>
</feature>
<dbReference type="GO" id="GO:0006897">
    <property type="term" value="P:endocytosis"/>
    <property type="evidence" value="ECO:0007669"/>
    <property type="project" value="TreeGrafter"/>
</dbReference>
<name>A0AAD1UH08_EUPCR</name>
<dbReference type="SUPFAM" id="SSF81665">
    <property type="entry name" value="Calcium ATPase, transmembrane domain M"/>
    <property type="match status" value="1"/>
</dbReference>
<feature type="transmembrane region" description="Helical" evidence="18">
    <location>
        <begin position="1038"/>
        <end position="1057"/>
    </location>
</feature>
<dbReference type="GO" id="GO:0045332">
    <property type="term" value="P:phospholipid translocation"/>
    <property type="evidence" value="ECO:0007669"/>
    <property type="project" value="TreeGrafter"/>
</dbReference>
<sequence length="1109" mass="127409">MSVNPKIIEMKEYPRDFAYHHHRINSESFEEDVEGEDRSYDCDEAKEPLLDLEGDKEEKKEQGCYKKLLKCLGFGRPKPDRHLHLNGVTEPATFVNNKIRNQKYHILTFVPIVLINQFKFFFNLFFLIIAVSQFVSFLRVGFLFTYVAPLVFVLLITMMKEAWDDIQRYRRDKEINEKQYEKLQENGEFGFTRSERIKVGDMIKVNQNERIPADMVLLYTTEHENSNIFIRTDQLDGETDWKLRKSIGFTQEFHQQEGNLMDMSESKIIAEPPSALIYNFKGKFCKDTDNDTEFDERLTLENTLWSNTVLASSGHIIGLVIYTGKETRAQMNSKNPNSKIGLLDLELNFLSKLLFVLMVLLAFTIVISNGFQSNWYIYLFRFVLLLSSIIPISLRVNLDMAKIYYSWGISRDDAIEGTIPRNSTIPEELGRIQYLLSDKTGTLTKNEMDFKKLATEFSTFTVDDIGDIRNIIEKNCREEDSPANDLYRTLYSYENESNVRDSMAPGTSNSIKRKKRRDLNYSIRDLVTALAVCHNVTPVLNNEGERELQASSPDEVALVKFVEILGYSLEKRDQREIVIKNKIDTIEEFEILECFPFSSDTKRMGIIVRYKKNGLILFFCKGAEVVMKDRVKPQQRSDLLEKCEILAMEGLRTLVIAQKVMSPNEYEVWNNEYKKALNDYDRGEILAEKVRNQLESNLECLGVTGVEDKLQDDVEKTIGSLRGAGIQIWMLTGDKVETATCISISTGLKSRSQPHFFMKEIDNLNEVEYRLKELERNVENSCFMIDGSTLDVCMSNKKTEETFFDIACRAPVVCVCRCSPTQKALITQKVRKYTGKRVACVGDGGNDVGMILESNVGIGIVGKEGKQASLAGDFSINQFSFLKRLILWHGRLSYKRSALLSQFVIHRGLIISVMQAVFSLVFYYVSIPIYNGYLMLGYATVYTSMPVFSIVLDKDTGVQQALDYPPLYKTLQKGRSLSLKTFLIWVWKSIFQGGFIMFCCIALFNDSFANLVTITFSALIIVELLNVYSVVNRFNWKMAVASLLTLAIYIVTIYTFREYFNTSYIDGTFLWKIFALTVASWLPLHSFKVIYECIDPPEQKKILSGRADQ</sequence>
<feature type="binding site" evidence="16">
    <location>
        <position position="440"/>
    </location>
    <ligand>
        <name>ATP</name>
        <dbReference type="ChEBI" id="CHEBI:30616"/>
    </ligand>
</feature>
<comment type="subcellular location">
    <subcellularLocation>
        <location evidence="2">Endomembrane system</location>
        <topology evidence="2">Multi-pass membrane protein</topology>
    </subcellularLocation>
    <subcellularLocation>
        <location evidence="18">Membrane</location>
        <topology evidence="18">Multi-pass membrane protein</topology>
    </subcellularLocation>
</comment>
<dbReference type="AlphaFoldDB" id="A0AAD1UH08"/>
<evidence type="ECO:0000256" key="18">
    <source>
        <dbReference type="RuleBase" id="RU362033"/>
    </source>
</evidence>
<feature type="binding site" evidence="16">
    <location>
        <position position="439"/>
    </location>
    <ligand>
        <name>ATP</name>
        <dbReference type="ChEBI" id="CHEBI:30616"/>
    </ligand>
</feature>
<feature type="transmembrane region" description="Helical" evidence="18">
    <location>
        <begin position="982"/>
        <end position="1004"/>
    </location>
</feature>
<organism evidence="21 22">
    <name type="scientific">Euplotes crassus</name>
    <dbReference type="NCBI Taxonomy" id="5936"/>
    <lineage>
        <taxon>Eukaryota</taxon>
        <taxon>Sar</taxon>
        <taxon>Alveolata</taxon>
        <taxon>Ciliophora</taxon>
        <taxon>Intramacronucleata</taxon>
        <taxon>Spirotrichea</taxon>
        <taxon>Hypotrichia</taxon>
        <taxon>Euplotida</taxon>
        <taxon>Euplotidae</taxon>
        <taxon>Moneuplotes</taxon>
    </lineage>
</organism>
<keyword evidence="10 18" id="KW-1278">Translocase</keyword>
<evidence type="ECO:0000256" key="7">
    <source>
        <dbReference type="ARBA" id="ARBA00022741"/>
    </source>
</evidence>
<evidence type="ECO:0000256" key="3">
    <source>
        <dbReference type="ARBA" id="ARBA00008109"/>
    </source>
</evidence>
<dbReference type="SFLD" id="SFLDG00002">
    <property type="entry name" value="C1.7:_P-type_atpase_like"/>
    <property type="match status" value="1"/>
</dbReference>
<evidence type="ECO:0000256" key="4">
    <source>
        <dbReference type="ARBA" id="ARBA00022448"/>
    </source>
</evidence>
<dbReference type="InterPro" id="IPR023298">
    <property type="entry name" value="ATPase_P-typ_TM_dom_sf"/>
</dbReference>
<dbReference type="InterPro" id="IPR001757">
    <property type="entry name" value="P_typ_ATPase"/>
</dbReference>
<dbReference type="SUPFAM" id="SSF56784">
    <property type="entry name" value="HAD-like"/>
    <property type="match status" value="1"/>
</dbReference>
<dbReference type="InterPro" id="IPR032631">
    <property type="entry name" value="P-type_ATPase_N"/>
</dbReference>
<feature type="binding site" evidence="16">
    <location>
        <position position="597"/>
    </location>
    <ligand>
        <name>ATP</name>
        <dbReference type="ChEBI" id="CHEBI:30616"/>
    </ligand>
</feature>
<feature type="binding site" evidence="16">
    <location>
        <position position="732"/>
    </location>
    <ligand>
        <name>ATP</name>
        <dbReference type="ChEBI" id="CHEBI:30616"/>
    </ligand>
</feature>
<dbReference type="InterPro" id="IPR036412">
    <property type="entry name" value="HAD-like_sf"/>
</dbReference>
<feature type="binding site" evidence="16">
    <location>
        <position position="734"/>
    </location>
    <ligand>
        <name>ATP</name>
        <dbReference type="ChEBI" id="CHEBI:30616"/>
    </ligand>
</feature>
<feature type="binding site" evidence="16">
    <location>
        <position position="438"/>
    </location>
    <ligand>
        <name>ATP</name>
        <dbReference type="ChEBI" id="CHEBI:30616"/>
    </ligand>
</feature>